<dbReference type="InterPro" id="IPR005143">
    <property type="entry name" value="TF_LuxR_autoind-bd_dom"/>
</dbReference>
<dbReference type="InterPro" id="IPR016032">
    <property type="entry name" value="Sig_transdc_resp-reg_C-effctor"/>
</dbReference>
<dbReference type="GO" id="GO:0006355">
    <property type="term" value="P:regulation of DNA-templated transcription"/>
    <property type="evidence" value="ECO:0007669"/>
    <property type="project" value="InterPro"/>
</dbReference>
<dbReference type="PRINTS" id="PR00038">
    <property type="entry name" value="HTHLUXR"/>
</dbReference>
<evidence type="ECO:0000259" key="4">
    <source>
        <dbReference type="PROSITE" id="PS50043"/>
    </source>
</evidence>
<dbReference type="EMBL" id="JANWOI010000002">
    <property type="protein sequence ID" value="MDA5193684.1"/>
    <property type="molecule type" value="Genomic_DNA"/>
</dbReference>
<evidence type="ECO:0000313" key="5">
    <source>
        <dbReference type="EMBL" id="MDA5193684.1"/>
    </source>
</evidence>
<comment type="caution">
    <text evidence="5">The sequence shown here is derived from an EMBL/GenBank/DDBJ whole genome shotgun (WGS) entry which is preliminary data.</text>
</comment>
<dbReference type="Gene3D" id="1.10.10.10">
    <property type="entry name" value="Winged helix-like DNA-binding domain superfamily/Winged helix DNA-binding domain"/>
    <property type="match status" value="1"/>
</dbReference>
<keyword evidence="2" id="KW-0238">DNA-binding</keyword>
<organism evidence="5 6">
    <name type="scientific">Govanella unica</name>
    <dbReference type="NCBI Taxonomy" id="2975056"/>
    <lineage>
        <taxon>Bacteria</taxon>
        <taxon>Pseudomonadati</taxon>
        <taxon>Pseudomonadota</taxon>
        <taxon>Alphaproteobacteria</taxon>
        <taxon>Emcibacterales</taxon>
        <taxon>Govanellaceae</taxon>
        <taxon>Govanella</taxon>
    </lineage>
</organism>
<proteinExistence type="predicted"/>
<dbReference type="SMART" id="SM00421">
    <property type="entry name" value="HTH_LUXR"/>
    <property type="match status" value="1"/>
</dbReference>
<dbReference type="RefSeq" id="WP_274943382.1">
    <property type="nucleotide sequence ID" value="NZ_JANWOI010000002.1"/>
</dbReference>
<evidence type="ECO:0000256" key="2">
    <source>
        <dbReference type="ARBA" id="ARBA00023125"/>
    </source>
</evidence>
<sequence>MDAQTFVTHIRKAKQPADLFHILEVAARKAGFAWLAYMALNQHEQYGPSAYPAPAILLRCPADWSARYFAQGYQAIDPILTHSAEIGAPYLWRWLPHIKQLSRIERRLLAEAQEAGLKQGMTVPLPGPHGPAAILSFATDSDGISLDHHLGRFGFYAAVFHAAYVTMIGVGHQARPGLLLTRRERECLHWIAAGKSSFEIGIILGISQHTVRSYSKTIFHKLNVSNRSMAVARAVALGLLKI</sequence>
<name>A0A9X3Z773_9PROT</name>
<keyword evidence="6" id="KW-1185">Reference proteome</keyword>
<dbReference type="PROSITE" id="PS50043">
    <property type="entry name" value="HTH_LUXR_2"/>
    <property type="match status" value="1"/>
</dbReference>
<feature type="domain" description="HTH luxR-type" evidence="4">
    <location>
        <begin position="173"/>
        <end position="238"/>
    </location>
</feature>
<reference evidence="5" key="1">
    <citation type="submission" date="2022-08" db="EMBL/GenBank/DDBJ databases">
        <authorList>
            <person name="Vandamme P."/>
            <person name="Hettiarachchi A."/>
            <person name="Peeters C."/>
            <person name="Cnockaert M."/>
            <person name="Carlier A."/>
        </authorList>
    </citation>
    <scope>NUCLEOTIDE SEQUENCE</scope>
    <source>
        <strain evidence="5">LMG 31809</strain>
    </source>
</reference>
<evidence type="ECO:0000256" key="1">
    <source>
        <dbReference type="ARBA" id="ARBA00023015"/>
    </source>
</evidence>
<dbReference type="GO" id="GO:0003677">
    <property type="term" value="F:DNA binding"/>
    <property type="evidence" value="ECO:0007669"/>
    <property type="project" value="UniProtKB-KW"/>
</dbReference>
<evidence type="ECO:0000313" key="6">
    <source>
        <dbReference type="Proteomes" id="UP001141619"/>
    </source>
</evidence>
<dbReference type="InterPro" id="IPR000792">
    <property type="entry name" value="Tscrpt_reg_LuxR_C"/>
</dbReference>
<keyword evidence="1" id="KW-0805">Transcription regulation</keyword>
<dbReference type="Gene3D" id="3.30.450.80">
    <property type="entry name" value="Transcription factor LuxR-like, autoinducer-binding domain"/>
    <property type="match status" value="1"/>
</dbReference>
<dbReference type="Pfam" id="PF03472">
    <property type="entry name" value="Autoind_bind"/>
    <property type="match status" value="1"/>
</dbReference>
<dbReference type="Pfam" id="PF00196">
    <property type="entry name" value="GerE"/>
    <property type="match status" value="1"/>
</dbReference>
<dbReference type="CDD" id="cd06170">
    <property type="entry name" value="LuxR_C_like"/>
    <property type="match status" value="1"/>
</dbReference>
<dbReference type="SUPFAM" id="SSF46894">
    <property type="entry name" value="C-terminal effector domain of the bipartite response regulators"/>
    <property type="match status" value="1"/>
</dbReference>
<dbReference type="Proteomes" id="UP001141619">
    <property type="component" value="Unassembled WGS sequence"/>
</dbReference>
<dbReference type="InterPro" id="IPR036388">
    <property type="entry name" value="WH-like_DNA-bd_sf"/>
</dbReference>
<dbReference type="PANTHER" id="PTHR44688">
    <property type="entry name" value="DNA-BINDING TRANSCRIPTIONAL ACTIVATOR DEVR_DOSR"/>
    <property type="match status" value="1"/>
</dbReference>
<dbReference type="AlphaFoldDB" id="A0A9X3Z773"/>
<protein>
    <submittedName>
        <fullName evidence="5">LuxR family transcriptional regulator</fullName>
    </submittedName>
</protein>
<reference evidence="5" key="2">
    <citation type="journal article" date="2023" name="Syst. Appl. Microbiol.">
        <title>Govania unica gen. nov., sp. nov., a rare biosphere bacterium that represents a novel family in the class Alphaproteobacteria.</title>
        <authorList>
            <person name="Vandamme P."/>
            <person name="Peeters C."/>
            <person name="Hettiarachchi A."/>
            <person name="Cnockaert M."/>
            <person name="Carlier A."/>
        </authorList>
    </citation>
    <scope>NUCLEOTIDE SEQUENCE</scope>
    <source>
        <strain evidence="5">LMG 31809</strain>
    </source>
</reference>
<keyword evidence="3" id="KW-0804">Transcription</keyword>
<dbReference type="PANTHER" id="PTHR44688:SF16">
    <property type="entry name" value="DNA-BINDING TRANSCRIPTIONAL ACTIVATOR DEVR_DOSR"/>
    <property type="match status" value="1"/>
</dbReference>
<gene>
    <name evidence="5" type="ORF">NYP16_06915</name>
</gene>
<accession>A0A9X3Z773</accession>
<dbReference type="InterPro" id="IPR036693">
    <property type="entry name" value="TF_LuxR_autoind-bd_dom_sf"/>
</dbReference>
<dbReference type="SUPFAM" id="SSF75516">
    <property type="entry name" value="Pheromone-binding domain of LuxR-like quorum-sensing transcription factors"/>
    <property type="match status" value="1"/>
</dbReference>
<evidence type="ECO:0000256" key="3">
    <source>
        <dbReference type="ARBA" id="ARBA00023163"/>
    </source>
</evidence>